<dbReference type="Proteomes" id="UP000044841">
    <property type="component" value="Unassembled WGS sequence"/>
</dbReference>
<evidence type="ECO:0000313" key="4">
    <source>
        <dbReference type="Proteomes" id="UP000044841"/>
    </source>
</evidence>
<organism evidence="3 4">
    <name type="scientific">Rhizoctonia solani</name>
    <dbReference type="NCBI Taxonomy" id="456999"/>
    <lineage>
        <taxon>Eukaryota</taxon>
        <taxon>Fungi</taxon>
        <taxon>Dikarya</taxon>
        <taxon>Basidiomycota</taxon>
        <taxon>Agaricomycotina</taxon>
        <taxon>Agaricomycetes</taxon>
        <taxon>Cantharellales</taxon>
        <taxon>Ceratobasidiaceae</taxon>
        <taxon>Rhizoctonia</taxon>
    </lineage>
</organism>
<keyword evidence="2" id="KW-0472">Membrane</keyword>
<evidence type="ECO:0000313" key="3">
    <source>
        <dbReference type="EMBL" id="CUA71780.1"/>
    </source>
</evidence>
<protein>
    <submittedName>
        <fullName evidence="3">Uncharacterized protein</fullName>
    </submittedName>
</protein>
<evidence type="ECO:0000256" key="2">
    <source>
        <dbReference type="SAM" id="Phobius"/>
    </source>
</evidence>
<dbReference type="AlphaFoldDB" id="A0A0K6FZS6"/>
<name>A0A0K6FZS6_9AGAM</name>
<sequence length="500" mass="56411">MPSFWPGNLRPPIQEGCQPISLTDTQALHTNSSVSLFSYNFRRANVASHDEDIDPTKQIRPVPYMANSFEECEVRSIVWVLEVPSRRMKFTSNVFCKLGGKKDLTFEVPENVTLTMTHYRSANDDLGQDDMKTYIAYNTYAKQRGVGLSLIGQVPIFSGLLATSASANNVLAVLDGLQRDLFNAVDSERALREMNNVFYHSRYIVEWTAASGKYCFGPGWSLKDGTLYTAECTGLRDISRVLRAYGTSDDRGAGYDLYPEFLTPFSITSTNLLIALRDAIRIDLGDLDTSSNIYLNKTYFDEMIEVDPYPHTVAPLFLDAQLPWRISYDAYWIACTPWACVNGTWAETLKNIPEDTPHEALMLPYRPTTKTASIFNVSYLCPKLQRKSLASLLMSVFVATATMFNVLYAAFAFFMPMIETWYQKRRAANQKKALDDPEKQETFSLAEKPKCDSNGPSSPDSDDDSLRVRPWQQGHNIELSAISHHRKVASASKSVFRYSV</sequence>
<reference evidence="3 4" key="1">
    <citation type="submission" date="2015-07" db="EMBL/GenBank/DDBJ databases">
        <authorList>
            <person name="Noorani M."/>
        </authorList>
    </citation>
    <scope>NUCLEOTIDE SEQUENCE [LARGE SCALE GENOMIC DNA]</scope>
    <source>
        <strain evidence="3">BBA 69670</strain>
    </source>
</reference>
<evidence type="ECO:0000256" key="1">
    <source>
        <dbReference type="SAM" id="MobiDB-lite"/>
    </source>
</evidence>
<proteinExistence type="predicted"/>
<keyword evidence="2" id="KW-1133">Transmembrane helix</keyword>
<keyword evidence="2" id="KW-0812">Transmembrane</keyword>
<feature type="region of interest" description="Disordered" evidence="1">
    <location>
        <begin position="432"/>
        <end position="469"/>
    </location>
</feature>
<feature type="transmembrane region" description="Helical" evidence="2">
    <location>
        <begin position="389"/>
        <end position="415"/>
    </location>
</feature>
<gene>
    <name evidence="3" type="ORF">RSOLAG22IIIB_09829</name>
</gene>
<keyword evidence="4" id="KW-1185">Reference proteome</keyword>
<dbReference type="EMBL" id="CYGV01001262">
    <property type="protein sequence ID" value="CUA71780.1"/>
    <property type="molecule type" value="Genomic_DNA"/>
</dbReference>
<feature type="compositionally biased region" description="Basic and acidic residues" evidence="1">
    <location>
        <begin position="432"/>
        <end position="451"/>
    </location>
</feature>
<accession>A0A0K6FZS6</accession>